<dbReference type="InterPro" id="IPR051683">
    <property type="entry name" value="Enoyl-CoA_Hydratase/Isomerase"/>
</dbReference>
<dbReference type="AlphaFoldDB" id="A0A1J5QDK1"/>
<dbReference type="InterPro" id="IPR014748">
    <property type="entry name" value="Enoyl-CoA_hydra_C"/>
</dbReference>
<dbReference type="InterPro" id="IPR001753">
    <property type="entry name" value="Enoyl-CoA_hydra/iso"/>
</dbReference>
<dbReference type="EMBL" id="MLJW01000893">
    <property type="protein sequence ID" value="OIQ81689.1"/>
    <property type="molecule type" value="Genomic_DNA"/>
</dbReference>
<dbReference type="GO" id="GO:0008300">
    <property type="term" value="P:isoprenoid catabolic process"/>
    <property type="evidence" value="ECO:0007669"/>
    <property type="project" value="TreeGrafter"/>
</dbReference>
<dbReference type="PANTHER" id="PTHR42964">
    <property type="entry name" value="ENOYL-COA HYDRATASE"/>
    <property type="match status" value="1"/>
</dbReference>
<gene>
    <name evidence="2" type="primary">fadB_4</name>
    <name evidence="2" type="ORF">GALL_365430</name>
</gene>
<proteinExistence type="inferred from homology"/>
<comment type="similarity">
    <text evidence="1">Belongs to the enoyl-CoA hydratase/isomerase family.</text>
</comment>
<comment type="caution">
    <text evidence="2">The sequence shown here is derived from an EMBL/GenBank/DDBJ whole genome shotgun (WGS) entry which is preliminary data.</text>
</comment>
<evidence type="ECO:0000313" key="2">
    <source>
        <dbReference type="EMBL" id="OIQ81689.1"/>
    </source>
</evidence>
<evidence type="ECO:0000256" key="1">
    <source>
        <dbReference type="ARBA" id="ARBA00005254"/>
    </source>
</evidence>
<dbReference type="Pfam" id="PF00378">
    <property type="entry name" value="ECH_1"/>
    <property type="match status" value="1"/>
</dbReference>
<dbReference type="SUPFAM" id="SSF52096">
    <property type="entry name" value="ClpP/crotonase"/>
    <property type="match status" value="1"/>
</dbReference>
<dbReference type="CDD" id="cd06558">
    <property type="entry name" value="crotonase-like"/>
    <property type="match status" value="1"/>
</dbReference>
<dbReference type="Gene3D" id="3.90.226.10">
    <property type="entry name" value="2-enoyl-CoA Hydratase, Chain A, domain 1"/>
    <property type="match status" value="1"/>
</dbReference>
<dbReference type="InterPro" id="IPR029045">
    <property type="entry name" value="ClpP/crotonase-like_dom_sf"/>
</dbReference>
<dbReference type="GO" id="GO:0004300">
    <property type="term" value="F:enoyl-CoA hydratase activity"/>
    <property type="evidence" value="ECO:0007669"/>
    <property type="project" value="UniProtKB-EC"/>
</dbReference>
<reference evidence="2" key="1">
    <citation type="submission" date="2016-10" db="EMBL/GenBank/DDBJ databases">
        <title>Sequence of Gallionella enrichment culture.</title>
        <authorList>
            <person name="Poehlein A."/>
            <person name="Muehling M."/>
            <person name="Daniel R."/>
        </authorList>
    </citation>
    <scope>NUCLEOTIDE SEQUENCE</scope>
</reference>
<dbReference type="Gene3D" id="1.10.12.10">
    <property type="entry name" value="Lyase 2-enoyl-coa Hydratase, Chain A, domain 2"/>
    <property type="match status" value="1"/>
</dbReference>
<dbReference type="PANTHER" id="PTHR42964:SF1">
    <property type="entry name" value="POLYKETIDE BIOSYNTHESIS ENOYL-COA HYDRATASE PKSH-RELATED"/>
    <property type="match status" value="1"/>
</dbReference>
<organism evidence="2">
    <name type="scientific">mine drainage metagenome</name>
    <dbReference type="NCBI Taxonomy" id="410659"/>
    <lineage>
        <taxon>unclassified sequences</taxon>
        <taxon>metagenomes</taxon>
        <taxon>ecological metagenomes</taxon>
    </lineage>
</organism>
<dbReference type="EC" id="4.2.1.17" evidence="2"/>
<sequence>MNPPSITVSGAGAVATVTLARPGVRNAFDAATIAALHAAFIELGAQAQVRVIVLAAEGPAFCAGADLNWMRAMAGYSEAENREDAMQLARMLRTVAECPKPVIARVQGDAFGGGVGLVAACDLAAAAAPARFCLSEVKLGLIPATIAPYVLRAMGTRTAQRYTLTAEAFTAATAQQFGLVHEVAADAAQLDAQVQQWCAALQAASPQALAAAKRLLADVAARHVNEALLADTAERIAQARASDDGREGIAAFLQRRKPSWANT</sequence>
<name>A0A1J5QDK1_9ZZZZ</name>
<accession>A0A1J5QDK1</accession>
<keyword evidence="2" id="KW-0456">Lyase</keyword>
<protein>
    <submittedName>
        <fullName evidence="2">Putative enoyl-CoA hydratase</fullName>
        <ecNumber evidence="2">4.2.1.17</ecNumber>
    </submittedName>
</protein>